<dbReference type="OrthoDB" id="9801061at2"/>
<dbReference type="PANTHER" id="PTHR43283:SF7">
    <property type="entry name" value="BETA-LACTAMASE-RELATED DOMAIN-CONTAINING PROTEIN"/>
    <property type="match status" value="1"/>
</dbReference>
<dbReference type="Proteomes" id="UP000216020">
    <property type="component" value="Unassembled WGS sequence"/>
</dbReference>
<dbReference type="InterPro" id="IPR001466">
    <property type="entry name" value="Beta-lactam-related"/>
</dbReference>
<comment type="caution">
    <text evidence="2">The sequence shown here is derived from an EMBL/GenBank/DDBJ whole genome shotgun (WGS) entry which is preliminary data.</text>
</comment>
<dbReference type="Gene3D" id="3.40.710.10">
    <property type="entry name" value="DD-peptidase/beta-lactamase superfamily"/>
    <property type="match status" value="1"/>
</dbReference>
<dbReference type="AlphaFoldDB" id="A0A261S1B4"/>
<accession>A0A261S1B4</accession>
<reference evidence="3" key="1">
    <citation type="submission" date="2017-05" db="EMBL/GenBank/DDBJ databases">
        <title>Complete and WGS of Bordetella genogroups.</title>
        <authorList>
            <person name="Spilker T."/>
            <person name="Lipuma J."/>
        </authorList>
    </citation>
    <scope>NUCLEOTIDE SEQUENCE [LARGE SCALE GENOMIC DNA]</scope>
    <source>
        <strain evidence="3">AU16122</strain>
    </source>
</reference>
<evidence type="ECO:0000313" key="2">
    <source>
        <dbReference type="EMBL" id="OZI31118.1"/>
    </source>
</evidence>
<organism evidence="2 3">
    <name type="scientific">Bordetella genomosp. 10</name>
    <dbReference type="NCBI Taxonomy" id="1416804"/>
    <lineage>
        <taxon>Bacteria</taxon>
        <taxon>Pseudomonadati</taxon>
        <taxon>Pseudomonadota</taxon>
        <taxon>Betaproteobacteria</taxon>
        <taxon>Burkholderiales</taxon>
        <taxon>Alcaligenaceae</taxon>
        <taxon>Bordetella</taxon>
    </lineage>
</organism>
<sequence length="504" mass="56045">MQSTYSDGLNRAAPATRGIDASAIQAFLDGLEREELELHSFMFWKDGAVIAEGWWAPYAPELRHMLHSSVKSFVGTGIGLAVDRGLLALDAKVVDFFPEHVPPDAPASLHRMTVRHLLTMTSGHGSGISGGEWRRLTTSWIAAFFKEPMVYEPGERFVYCSGCSYMLAAILQKVTGERVRDWMAPRFFEPLGIEDLAWDVGPDGVNTGGNGIRAKTSDLLKLALVHMQGGQWQGRQLLSPAWTAAATGAQIEDIVIGHFDGKRYADPGAPGAEKREGYGFQWWRGPDNTFTASGLFGQHAIAFPDHNAVIAFTGGIAPREKRVHRLIWENIVADMQRRRTPDAKPADADARLARRLAALSMPIEHGETIPASRADFHAVYAIAPNDDNVARIALACRGDDCTFTLTDDRGAHEIAASFSSWRAGQTSMTGWRIHHSYQPDQARVLARAFWRDEHTLVMDWIFVETAFRDHVVCRFDGDEIRFDRRVNTNSTRKEMDTLSGRRVS</sequence>
<name>A0A261S1B4_9BORD</name>
<proteinExistence type="predicted"/>
<keyword evidence="3" id="KW-1185">Reference proteome</keyword>
<dbReference type="EMBL" id="NEVM01000005">
    <property type="protein sequence ID" value="OZI31118.1"/>
    <property type="molecule type" value="Genomic_DNA"/>
</dbReference>
<gene>
    <name evidence="2" type="ORF">CAL29_24605</name>
</gene>
<dbReference type="SUPFAM" id="SSF56601">
    <property type="entry name" value="beta-lactamase/transpeptidase-like"/>
    <property type="match status" value="1"/>
</dbReference>
<dbReference type="InterPro" id="IPR050789">
    <property type="entry name" value="Diverse_Enzym_Activities"/>
</dbReference>
<evidence type="ECO:0000313" key="3">
    <source>
        <dbReference type="Proteomes" id="UP000216020"/>
    </source>
</evidence>
<evidence type="ECO:0000259" key="1">
    <source>
        <dbReference type="Pfam" id="PF00144"/>
    </source>
</evidence>
<dbReference type="Pfam" id="PF00144">
    <property type="entry name" value="Beta-lactamase"/>
    <property type="match status" value="1"/>
</dbReference>
<protein>
    <recommendedName>
        <fullName evidence="1">Beta-lactamase-related domain-containing protein</fullName>
    </recommendedName>
</protein>
<dbReference type="RefSeq" id="WP_094855531.1">
    <property type="nucleotide sequence ID" value="NZ_NEVM01000005.1"/>
</dbReference>
<dbReference type="PANTHER" id="PTHR43283">
    <property type="entry name" value="BETA-LACTAMASE-RELATED"/>
    <property type="match status" value="1"/>
</dbReference>
<dbReference type="InterPro" id="IPR012338">
    <property type="entry name" value="Beta-lactam/transpept-like"/>
</dbReference>
<feature type="domain" description="Beta-lactamase-related" evidence="1">
    <location>
        <begin position="40"/>
        <end position="312"/>
    </location>
</feature>